<dbReference type="GO" id="GO:0016757">
    <property type="term" value="F:glycosyltransferase activity"/>
    <property type="evidence" value="ECO:0007669"/>
    <property type="project" value="UniProtKB-KW"/>
</dbReference>
<comment type="similarity">
    <text evidence="1">Belongs to the glycosyltransferase 34 family.</text>
</comment>
<feature type="region of interest" description="Disordered" evidence="4">
    <location>
        <begin position="1"/>
        <end position="111"/>
    </location>
</feature>
<organism evidence="6 7">
    <name type="scientific">Sarocladium strictum</name>
    <name type="common">Black bundle disease fungus</name>
    <name type="synonym">Acremonium strictum</name>
    <dbReference type="NCBI Taxonomy" id="5046"/>
    <lineage>
        <taxon>Eukaryota</taxon>
        <taxon>Fungi</taxon>
        <taxon>Dikarya</taxon>
        <taxon>Ascomycota</taxon>
        <taxon>Pezizomycotina</taxon>
        <taxon>Sordariomycetes</taxon>
        <taxon>Hypocreomycetidae</taxon>
        <taxon>Hypocreales</taxon>
        <taxon>Sarocladiaceae</taxon>
        <taxon>Sarocladium</taxon>
    </lineage>
</organism>
<sequence>MDPNDKQPAPGTGVGAGSSSSFSERKQGHHRRRSSVNVTSTLSEQRNGNLLSIQPRRANEQLHQPTLSPIPGTPMTNSRSPSPIPGSTWSSPTLNSNHSGSGRSTPSYPAASPVTWEATKMRNLGASPYPSFSSQSPGFFKRHMRRLSSSLPRFATPHHAAMIEKEEAIKRRQPKLGGTLLTRARRTWNRLGPKLRLRLIIGLVFWLAFHHFYGPLLFQYRRASWAGGGENYVIILPANKEGGVMDWKSGLSWAIERDSIRNKRRYVERWGYNLEIVDMKSKRKYAHEWRESWEKVDKIRDTFKKYPDAEWIWWLDLNTVIMEPFYSLQSHIFKNLGDKVYRDINVYNPLDIPHPLTDPYLDADALSPNGDGDPDSINLILSQDCAGFSLGSFFIRRSAWTERLLDVWWDPVAYEQMHRQWAHQEQSALETLYANQPWIRQHTAFLPQRMISSYPQPACGDGTGKNNTLFHYDERDRDFVVNMAGCESAGRSCWAEMYFHRQYSYWLNRTWWEKFKEDLVAELWFKLTGHHVKL</sequence>
<evidence type="ECO:0000313" key="7">
    <source>
        <dbReference type="Proteomes" id="UP001175261"/>
    </source>
</evidence>
<dbReference type="Gene3D" id="3.90.550.10">
    <property type="entry name" value="Spore Coat Polysaccharide Biosynthesis Protein SpsA, Chain A"/>
    <property type="match status" value="1"/>
</dbReference>
<feature type="transmembrane region" description="Helical" evidence="5">
    <location>
        <begin position="195"/>
        <end position="213"/>
    </location>
</feature>
<dbReference type="AlphaFoldDB" id="A0AA39GL69"/>
<gene>
    <name evidence="6" type="ORF">NLU13_2982</name>
</gene>
<evidence type="ECO:0000256" key="4">
    <source>
        <dbReference type="SAM" id="MobiDB-lite"/>
    </source>
</evidence>
<keyword evidence="3" id="KW-0808">Transferase</keyword>
<proteinExistence type="inferred from homology"/>
<dbReference type="InterPro" id="IPR008630">
    <property type="entry name" value="Glyco_trans_34"/>
</dbReference>
<dbReference type="GO" id="GO:0000139">
    <property type="term" value="C:Golgi membrane"/>
    <property type="evidence" value="ECO:0007669"/>
    <property type="project" value="TreeGrafter"/>
</dbReference>
<dbReference type="PANTHER" id="PTHR31306:SF5">
    <property type="entry name" value="ALPHA-1,6-MANNOSYLTRANSFERASE MNN10-RELATED"/>
    <property type="match status" value="1"/>
</dbReference>
<dbReference type="GO" id="GO:0006487">
    <property type="term" value="P:protein N-linked glycosylation"/>
    <property type="evidence" value="ECO:0007669"/>
    <property type="project" value="TreeGrafter"/>
</dbReference>
<keyword evidence="5" id="KW-0472">Membrane</keyword>
<keyword evidence="5" id="KW-0812">Transmembrane</keyword>
<dbReference type="InterPro" id="IPR029044">
    <property type="entry name" value="Nucleotide-diphossugar_trans"/>
</dbReference>
<dbReference type="Pfam" id="PF05637">
    <property type="entry name" value="Glyco_transf_34"/>
    <property type="match status" value="1"/>
</dbReference>
<keyword evidence="2" id="KW-0328">Glycosyltransferase</keyword>
<keyword evidence="5" id="KW-1133">Transmembrane helix</keyword>
<accession>A0AA39GL69</accession>
<evidence type="ECO:0000256" key="1">
    <source>
        <dbReference type="ARBA" id="ARBA00005664"/>
    </source>
</evidence>
<dbReference type="PANTHER" id="PTHR31306">
    <property type="entry name" value="ALPHA-1,6-MANNOSYLTRANSFERASE MNN11-RELATED"/>
    <property type="match status" value="1"/>
</dbReference>
<dbReference type="EMBL" id="JAPDFR010000002">
    <property type="protein sequence ID" value="KAK0389407.1"/>
    <property type="molecule type" value="Genomic_DNA"/>
</dbReference>
<evidence type="ECO:0000313" key="6">
    <source>
        <dbReference type="EMBL" id="KAK0389407.1"/>
    </source>
</evidence>
<evidence type="ECO:0000256" key="3">
    <source>
        <dbReference type="ARBA" id="ARBA00022679"/>
    </source>
</evidence>
<name>A0AA39GL69_SARSR</name>
<dbReference type="Proteomes" id="UP001175261">
    <property type="component" value="Unassembled WGS sequence"/>
</dbReference>
<evidence type="ECO:0000256" key="5">
    <source>
        <dbReference type="SAM" id="Phobius"/>
    </source>
</evidence>
<reference evidence="6" key="1">
    <citation type="submission" date="2022-10" db="EMBL/GenBank/DDBJ databases">
        <title>Determination and structural analysis of whole genome sequence of Sarocladium strictum F4-1.</title>
        <authorList>
            <person name="Hu L."/>
            <person name="Jiang Y."/>
        </authorList>
    </citation>
    <scope>NUCLEOTIDE SEQUENCE</scope>
    <source>
        <strain evidence="6">F4-1</strain>
    </source>
</reference>
<keyword evidence="7" id="KW-1185">Reference proteome</keyword>
<protein>
    <submittedName>
        <fullName evidence="6">Uncharacterized protein</fullName>
    </submittedName>
</protein>
<feature type="compositionally biased region" description="Polar residues" evidence="4">
    <location>
        <begin position="35"/>
        <end position="52"/>
    </location>
</feature>
<comment type="caution">
    <text evidence="6">The sequence shown here is derived from an EMBL/GenBank/DDBJ whole genome shotgun (WGS) entry which is preliminary data.</text>
</comment>
<feature type="compositionally biased region" description="Polar residues" evidence="4">
    <location>
        <begin position="74"/>
        <end position="107"/>
    </location>
</feature>
<evidence type="ECO:0000256" key="2">
    <source>
        <dbReference type="ARBA" id="ARBA00022676"/>
    </source>
</evidence>